<organism evidence="2 3">
    <name type="scientific">Syphacia muris</name>
    <dbReference type="NCBI Taxonomy" id="451379"/>
    <lineage>
        <taxon>Eukaryota</taxon>
        <taxon>Metazoa</taxon>
        <taxon>Ecdysozoa</taxon>
        <taxon>Nematoda</taxon>
        <taxon>Chromadorea</taxon>
        <taxon>Rhabditida</taxon>
        <taxon>Spirurina</taxon>
        <taxon>Oxyuridomorpha</taxon>
        <taxon>Oxyuroidea</taxon>
        <taxon>Oxyuridae</taxon>
        <taxon>Syphacia</taxon>
    </lineage>
</organism>
<protein>
    <submittedName>
        <fullName evidence="3">SAP domain-containing protein</fullName>
    </submittedName>
</protein>
<evidence type="ECO:0000256" key="1">
    <source>
        <dbReference type="SAM" id="MobiDB-lite"/>
    </source>
</evidence>
<reference evidence="3" key="1">
    <citation type="submission" date="2017-02" db="UniProtKB">
        <authorList>
            <consortium name="WormBaseParasite"/>
        </authorList>
    </citation>
    <scope>IDENTIFICATION</scope>
</reference>
<name>A0A0N5AKC6_9BILA</name>
<feature type="region of interest" description="Disordered" evidence="1">
    <location>
        <begin position="76"/>
        <end position="95"/>
    </location>
</feature>
<evidence type="ECO:0000313" key="2">
    <source>
        <dbReference type="Proteomes" id="UP000046393"/>
    </source>
</evidence>
<dbReference type="WBParaSite" id="SMUV_0000494301-mRNA-1">
    <property type="protein sequence ID" value="SMUV_0000494301-mRNA-1"/>
    <property type="gene ID" value="SMUV_0000494301"/>
</dbReference>
<proteinExistence type="predicted"/>
<sequence length="95" mass="10342">MMFESRSEWMKIEDLLRRVEKKVRIDGVKADLQERKMSQKALEDGSRESLMPLSYNGTMRIVSLINISIAEAFCGGDGDGDDDDGGGDGGGINGA</sequence>
<accession>A0A0N5AKC6</accession>
<evidence type="ECO:0000313" key="3">
    <source>
        <dbReference type="WBParaSite" id="SMUV_0000494301-mRNA-1"/>
    </source>
</evidence>
<keyword evidence="2" id="KW-1185">Reference proteome</keyword>
<dbReference type="AlphaFoldDB" id="A0A0N5AKC6"/>
<dbReference type="Proteomes" id="UP000046393">
    <property type="component" value="Unplaced"/>
</dbReference>